<dbReference type="InterPro" id="IPR010332">
    <property type="entry name" value="ATPase_terminase-su_N"/>
</dbReference>
<protein>
    <recommendedName>
        <fullName evidence="1">Terminase ATPase subunit N-terminal domain-containing protein</fullName>
    </recommendedName>
</protein>
<dbReference type="InterPro" id="IPR009057">
    <property type="entry name" value="Homeodomain-like_sf"/>
</dbReference>
<dbReference type="Gene3D" id="1.10.10.10">
    <property type="entry name" value="Winged helix-like DNA-binding domain superfamily/Winged helix DNA-binding domain"/>
    <property type="match status" value="1"/>
</dbReference>
<reference evidence="2" key="1">
    <citation type="submission" date="2022-07" db="EMBL/GenBank/DDBJ databases">
        <title>Taxonomy of Novel Oxalotrophic and Methylotrophic Bacteria.</title>
        <authorList>
            <person name="Sahin N."/>
            <person name="Tani A."/>
        </authorList>
    </citation>
    <scope>NUCLEOTIDE SEQUENCE</scope>
    <source>
        <strain evidence="2">AM327</strain>
    </source>
</reference>
<dbReference type="RefSeq" id="WP_281752534.1">
    <property type="nucleotide sequence ID" value="NZ_BRVP01000004.1"/>
</dbReference>
<sequence length="177" mass="20532">MAKDSERSVARILYIDQGKSNKEIAEKLGVQEKTVGNWVKKYGWKEERDARDNNVDARIENIKAVIDDIIADRTSARLKIKQVKIDLEHPRTPEDEAKTLRDELSTLKKEIVGYDDSISKWNKTLDNFNKENKVSLATYLHVMDELFKDMQAHNQDLYLKTLDFQEQHISKVSVQLG</sequence>
<evidence type="ECO:0000313" key="3">
    <source>
        <dbReference type="Proteomes" id="UP001143545"/>
    </source>
</evidence>
<organism evidence="2 3">
    <name type="scientific">Neptunitalea chrysea</name>
    <dbReference type="NCBI Taxonomy" id="1647581"/>
    <lineage>
        <taxon>Bacteria</taxon>
        <taxon>Pseudomonadati</taxon>
        <taxon>Bacteroidota</taxon>
        <taxon>Flavobacteriia</taxon>
        <taxon>Flavobacteriales</taxon>
        <taxon>Flavobacteriaceae</taxon>
        <taxon>Neptunitalea</taxon>
    </lineage>
</organism>
<comment type="caution">
    <text evidence="2">The sequence shown here is derived from an EMBL/GenBank/DDBJ whole genome shotgun (WGS) entry which is preliminary data.</text>
</comment>
<evidence type="ECO:0000313" key="2">
    <source>
        <dbReference type="EMBL" id="GLB51713.1"/>
    </source>
</evidence>
<accession>A0A9W6EVM1</accession>
<dbReference type="SUPFAM" id="SSF46689">
    <property type="entry name" value="Homeodomain-like"/>
    <property type="match status" value="1"/>
</dbReference>
<keyword evidence="3" id="KW-1185">Reference proteome</keyword>
<dbReference type="EMBL" id="BRVP01000004">
    <property type="protein sequence ID" value="GLB51713.1"/>
    <property type="molecule type" value="Genomic_DNA"/>
</dbReference>
<proteinExistence type="predicted"/>
<name>A0A9W6EVM1_9FLAO</name>
<evidence type="ECO:0000259" key="1">
    <source>
        <dbReference type="Pfam" id="PF06056"/>
    </source>
</evidence>
<dbReference type="AlphaFoldDB" id="A0A9W6EVM1"/>
<dbReference type="InterPro" id="IPR036388">
    <property type="entry name" value="WH-like_DNA-bd_sf"/>
</dbReference>
<feature type="domain" description="Terminase ATPase subunit N-terminal" evidence="1">
    <location>
        <begin position="6"/>
        <end position="46"/>
    </location>
</feature>
<dbReference type="Pfam" id="PF06056">
    <property type="entry name" value="Terminase_5"/>
    <property type="match status" value="1"/>
</dbReference>
<dbReference type="Proteomes" id="UP001143545">
    <property type="component" value="Unassembled WGS sequence"/>
</dbReference>
<gene>
    <name evidence="2" type="ORF">NBRC110019_07520</name>
</gene>